<evidence type="ECO:0000256" key="8">
    <source>
        <dbReference type="ARBA" id="ARBA00023224"/>
    </source>
</evidence>
<dbReference type="Pfam" id="PF00001">
    <property type="entry name" value="7tm_1"/>
    <property type="match status" value="1"/>
</dbReference>
<evidence type="ECO:0000256" key="5">
    <source>
        <dbReference type="ARBA" id="ARBA00023040"/>
    </source>
</evidence>
<dbReference type="SUPFAM" id="SSF81321">
    <property type="entry name" value="Family A G protein-coupled receptor-like"/>
    <property type="match status" value="1"/>
</dbReference>
<keyword evidence="7 9" id="KW-0675">Receptor</keyword>
<sequence length="280" mass="32660">MEKNYTEIFNVTGLSISENNDTTNLSNYLDIEDEEYIFDRTYIRIIFITIYSIVFCLCFFGNLMVILVVTISRRLRSITNFFLANLAVADFCVGLFCVFQNLSIYLATDWILGDFLCKMYQFITSLSYTASIFILVVICTERYFAIIHPITCKQILTPTRLRLVILAVWITSALYSAPKFFWVNTITTSIRGSDETVCIANRKKFNSQLFDMVNFVLLYVIPLAIMTILYTRIAVGLWRSSRKLERHLNAYSNGLQQSFRRKSSEKKVNIKRIDTWFQFN</sequence>
<evidence type="ECO:0000256" key="3">
    <source>
        <dbReference type="ARBA" id="ARBA00022692"/>
    </source>
</evidence>
<dbReference type="Gene3D" id="1.20.1070.10">
    <property type="entry name" value="Rhodopsin 7-helix transmembrane proteins"/>
    <property type="match status" value="1"/>
</dbReference>
<reference evidence="12 13" key="1">
    <citation type="journal article" date="2024" name="Insects">
        <title>An Improved Chromosome-Level Genome Assembly of the Firefly Pyrocoelia pectoralis.</title>
        <authorList>
            <person name="Fu X."/>
            <person name="Meyer-Rochow V.B."/>
            <person name="Ballantyne L."/>
            <person name="Zhu X."/>
        </authorList>
    </citation>
    <scope>NUCLEOTIDE SEQUENCE [LARGE SCALE GENOMIC DNA]</scope>
    <source>
        <strain evidence="12">XCY_ONT2</strain>
    </source>
</reference>
<feature type="transmembrane region" description="Helical" evidence="10">
    <location>
        <begin position="81"/>
        <end position="107"/>
    </location>
</feature>
<dbReference type="PANTHER" id="PTHR24243">
    <property type="entry name" value="G-PROTEIN COUPLED RECEPTOR"/>
    <property type="match status" value="1"/>
</dbReference>
<dbReference type="EMBL" id="JAVRBK010000003">
    <property type="protein sequence ID" value="KAK5646285.1"/>
    <property type="molecule type" value="Genomic_DNA"/>
</dbReference>
<keyword evidence="13" id="KW-1185">Reference proteome</keyword>
<comment type="subcellular location">
    <subcellularLocation>
        <location evidence="1">Membrane</location>
        <topology evidence="1">Multi-pass membrane protein</topology>
    </subcellularLocation>
</comment>
<gene>
    <name evidence="12" type="ORF">RI129_004749</name>
</gene>
<dbReference type="PRINTS" id="PR00237">
    <property type="entry name" value="GPCRRHODOPSN"/>
</dbReference>
<dbReference type="AlphaFoldDB" id="A0AAN7VCY0"/>
<comment type="caution">
    <text evidence="12">The sequence shown here is derived from an EMBL/GenBank/DDBJ whole genome shotgun (WGS) entry which is preliminary data.</text>
</comment>
<feature type="transmembrane region" description="Helical" evidence="10">
    <location>
        <begin position="119"/>
        <end position="140"/>
    </location>
</feature>
<dbReference type="PANTHER" id="PTHR24243:SF224">
    <property type="entry name" value="G-PROTEIN COUPLED RECEPTOR 19-RELATED"/>
    <property type="match status" value="1"/>
</dbReference>
<feature type="domain" description="G-protein coupled receptors family 1 profile" evidence="11">
    <location>
        <begin position="61"/>
        <end position="280"/>
    </location>
</feature>
<dbReference type="GO" id="GO:0004930">
    <property type="term" value="F:G protein-coupled receptor activity"/>
    <property type="evidence" value="ECO:0007669"/>
    <property type="project" value="UniProtKB-KW"/>
</dbReference>
<evidence type="ECO:0000313" key="12">
    <source>
        <dbReference type="EMBL" id="KAK5646285.1"/>
    </source>
</evidence>
<dbReference type="InterPro" id="IPR017452">
    <property type="entry name" value="GPCR_Rhodpsn_7TM"/>
</dbReference>
<dbReference type="GO" id="GO:0005886">
    <property type="term" value="C:plasma membrane"/>
    <property type="evidence" value="ECO:0007669"/>
    <property type="project" value="TreeGrafter"/>
</dbReference>
<dbReference type="PROSITE" id="PS00237">
    <property type="entry name" value="G_PROTEIN_RECEP_F1_1"/>
    <property type="match status" value="1"/>
</dbReference>
<dbReference type="PROSITE" id="PS50262">
    <property type="entry name" value="G_PROTEIN_RECEP_F1_2"/>
    <property type="match status" value="1"/>
</dbReference>
<evidence type="ECO:0000313" key="13">
    <source>
        <dbReference type="Proteomes" id="UP001329430"/>
    </source>
</evidence>
<evidence type="ECO:0000259" key="11">
    <source>
        <dbReference type="PROSITE" id="PS50262"/>
    </source>
</evidence>
<dbReference type="InterPro" id="IPR000276">
    <property type="entry name" value="GPCR_Rhodpsn"/>
</dbReference>
<evidence type="ECO:0000256" key="4">
    <source>
        <dbReference type="ARBA" id="ARBA00022989"/>
    </source>
</evidence>
<evidence type="ECO:0000256" key="10">
    <source>
        <dbReference type="SAM" id="Phobius"/>
    </source>
</evidence>
<keyword evidence="8 9" id="KW-0807">Transducer</keyword>
<organism evidence="12 13">
    <name type="scientific">Pyrocoelia pectoralis</name>
    <dbReference type="NCBI Taxonomy" id="417401"/>
    <lineage>
        <taxon>Eukaryota</taxon>
        <taxon>Metazoa</taxon>
        <taxon>Ecdysozoa</taxon>
        <taxon>Arthropoda</taxon>
        <taxon>Hexapoda</taxon>
        <taxon>Insecta</taxon>
        <taxon>Pterygota</taxon>
        <taxon>Neoptera</taxon>
        <taxon>Endopterygota</taxon>
        <taxon>Coleoptera</taxon>
        <taxon>Polyphaga</taxon>
        <taxon>Elateriformia</taxon>
        <taxon>Elateroidea</taxon>
        <taxon>Lampyridae</taxon>
        <taxon>Lampyrinae</taxon>
        <taxon>Pyrocoelia</taxon>
    </lineage>
</organism>
<proteinExistence type="inferred from homology"/>
<evidence type="ECO:0000256" key="6">
    <source>
        <dbReference type="ARBA" id="ARBA00023136"/>
    </source>
</evidence>
<evidence type="ECO:0000256" key="9">
    <source>
        <dbReference type="RuleBase" id="RU000688"/>
    </source>
</evidence>
<evidence type="ECO:0000256" key="1">
    <source>
        <dbReference type="ARBA" id="ARBA00004141"/>
    </source>
</evidence>
<accession>A0AAN7VCY0</accession>
<comment type="similarity">
    <text evidence="2 9">Belongs to the G-protein coupled receptor 1 family.</text>
</comment>
<feature type="transmembrane region" description="Helical" evidence="10">
    <location>
        <begin position="161"/>
        <end position="178"/>
    </location>
</feature>
<protein>
    <recommendedName>
        <fullName evidence="11">G-protein coupled receptors family 1 profile domain-containing protein</fullName>
    </recommendedName>
</protein>
<keyword evidence="6 10" id="KW-0472">Membrane</keyword>
<keyword evidence="5 9" id="KW-0297">G-protein coupled receptor</keyword>
<evidence type="ECO:0000256" key="2">
    <source>
        <dbReference type="ARBA" id="ARBA00010663"/>
    </source>
</evidence>
<evidence type="ECO:0000256" key="7">
    <source>
        <dbReference type="ARBA" id="ARBA00023170"/>
    </source>
</evidence>
<name>A0AAN7VCY0_9COLE</name>
<feature type="transmembrane region" description="Helical" evidence="10">
    <location>
        <begin position="216"/>
        <end position="238"/>
    </location>
</feature>
<feature type="transmembrane region" description="Helical" evidence="10">
    <location>
        <begin position="42"/>
        <end position="69"/>
    </location>
</feature>
<keyword evidence="3 9" id="KW-0812">Transmembrane</keyword>
<dbReference type="Proteomes" id="UP001329430">
    <property type="component" value="Chromosome 3"/>
</dbReference>
<keyword evidence="4 10" id="KW-1133">Transmembrane helix</keyword>